<evidence type="ECO:0000313" key="4">
    <source>
        <dbReference type="Proteomes" id="UP000646776"/>
    </source>
</evidence>
<dbReference type="InterPro" id="IPR001279">
    <property type="entry name" value="Metallo-B-lactamas"/>
</dbReference>
<dbReference type="GO" id="GO:0016787">
    <property type="term" value="F:hydrolase activity"/>
    <property type="evidence" value="ECO:0007669"/>
    <property type="project" value="UniProtKB-KW"/>
</dbReference>
<dbReference type="Pfam" id="PF12706">
    <property type="entry name" value="Lactamase_B_2"/>
    <property type="match status" value="1"/>
</dbReference>
<evidence type="ECO:0000259" key="2">
    <source>
        <dbReference type="Pfam" id="PF12706"/>
    </source>
</evidence>
<proteinExistence type="predicted"/>
<dbReference type="AlphaFoldDB" id="A0A918HFT2"/>
<dbReference type="RefSeq" id="WP_229870355.1">
    <property type="nucleotide sequence ID" value="NZ_BMSA01000010.1"/>
</dbReference>
<dbReference type="InterPro" id="IPR036866">
    <property type="entry name" value="RibonucZ/Hydroxyglut_hydro"/>
</dbReference>
<comment type="caution">
    <text evidence="3">The sequence shown here is derived from an EMBL/GenBank/DDBJ whole genome shotgun (WGS) entry which is preliminary data.</text>
</comment>
<dbReference type="Gene3D" id="3.60.15.10">
    <property type="entry name" value="Ribonuclease Z/Hydroxyacylglutathione hydrolase-like"/>
    <property type="match status" value="1"/>
</dbReference>
<dbReference type="SUPFAM" id="SSF56281">
    <property type="entry name" value="Metallo-hydrolase/oxidoreductase"/>
    <property type="match status" value="1"/>
</dbReference>
<keyword evidence="4" id="KW-1185">Reference proteome</keyword>
<reference evidence="3" key="1">
    <citation type="journal article" date="2014" name="Int. J. Syst. Evol. Microbiol.">
        <title>Complete genome sequence of Corynebacterium casei LMG S-19264T (=DSM 44701T), isolated from a smear-ripened cheese.</title>
        <authorList>
            <consortium name="US DOE Joint Genome Institute (JGI-PGF)"/>
            <person name="Walter F."/>
            <person name="Albersmeier A."/>
            <person name="Kalinowski J."/>
            <person name="Ruckert C."/>
        </authorList>
    </citation>
    <scope>NUCLEOTIDE SEQUENCE</scope>
    <source>
        <strain evidence="3">JCM 4125</strain>
    </source>
</reference>
<dbReference type="PANTHER" id="PTHR43546:SF9">
    <property type="entry name" value="L-ASCORBATE-6-PHOSPHATE LACTONASE ULAG-RELATED"/>
    <property type="match status" value="1"/>
</dbReference>
<dbReference type="InterPro" id="IPR050114">
    <property type="entry name" value="UPF0173_UPF0282_UlaG_hydrolase"/>
</dbReference>
<evidence type="ECO:0000313" key="3">
    <source>
        <dbReference type="EMBL" id="GGT57408.1"/>
    </source>
</evidence>
<accession>A0A918HFT2</accession>
<feature type="domain" description="Metallo-beta-lactamase" evidence="2">
    <location>
        <begin position="30"/>
        <end position="229"/>
    </location>
</feature>
<dbReference type="Proteomes" id="UP000646776">
    <property type="component" value="Unassembled WGS sequence"/>
</dbReference>
<keyword evidence="1" id="KW-0378">Hydrolase</keyword>
<evidence type="ECO:0000256" key="1">
    <source>
        <dbReference type="ARBA" id="ARBA00022801"/>
    </source>
</evidence>
<reference evidence="3" key="2">
    <citation type="submission" date="2020-09" db="EMBL/GenBank/DDBJ databases">
        <authorList>
            <person name="Sun Q."/>
            <person name="Ohkuma M."/>
        </authorList>
    </citation>
    <scope>NUCLEOTIDE SEQUENCE</scope>
    <source>
        <strain evidence="3">JCM 4125</strain>
    </source>
</reference>
<dbReference type="EMBL" id="BMSA01000010">
    <property type="protein sequence ID" value="GGT57408.1"/>
    <property type="molecule type" value="Genomic_DNA"/>
</dbReference>
<protein>
    <recommendedName>
        <fullName evidence="2">Metallo-beta-lactamase domain-containing protein</fullName>
    </recommendedName>
</protein>
<sequence length="257" mass="26632">MSAVQQTDVPPIPARLLGGPTVLLEYGGLRLLTDPTFDEPGVYPLTEDFALVKTAPPRAPAADLGPLDAVLLSHDQHPDNLDHSGRALLASVPVTFTTPAGAGRVDGDARGLAEWESATLARPGGGTVTVTAVPAIHGPDGLGQQVMGDVTGFVLTADDLPSVYISGDNASLDAVRRIAERFGPVDTAVLFIGAVRAAQVGGELITLDSASAVEATRILGARRVVAAHMDSWEHFREGRDDVVEAFAAAGLAHLLEA</sequence>
<dbReference type="PANTHER" id="PTHR43546">
    <property type="entry name" value="UPF0173 METAL-DEPENDENT HYDROLASE MJ1163-RELATED"/>
    <property type="match status" value="1"/>
</dbReference>
<name>A0A918HFT2_9ACTN</name>
<gene>
    <name evidence="3" type="ORF">GCM10010226_38400</name>
</gene>
<organism evidence="3 4">
    <name type="scientific">Streptomyces phaeofaciens</name>
    <dbReference type="NCBI Taxonomy" id="68254"/>
    <lineage>
        <taxon>Bacteria</taxon>
        <taxon>Bacillati</taxon>
        <taxon>Actinomycetota</taxon>
        <taxon>Actinomycetes</taxon>
        <taxon>Kitasatosporales</taxon>
        <taxon>Streptomycetaceae</taxon>
        <taxon>Streptomyces</taxon>
    </lineage>
</organism>